<keyword evidence="1 3" id="KW-0240">DNA-directed RNA polymerase</keyword>
<dbReference type="GO" id="GO:0000428">
    <property type="term" value="C:DNA-directed RNA polymerase complex"/>
    <property type="evidence" value="ECO:0007669"/>
    <property type="project" value="UniProtKB-KW"/>
</dbReference>
<sequence>MSKLINPYVNTEMSTRVSLMPNQLNNDIYINLKQNLKRRVEAKCNKYGYVTQVFKILSHTDGVIPPENLMAAVTYNVTYSCQLCIPMEDTQIICKIKIINKDILTAENGPILVVKMHEMNETKFAVDNMDNLIYVDTKEKIVAGMYMKITVKTKRFYQGDSVIYVIGKLDDIPSEAEVKKYFERPTQNIEVEEVIDIKPEEENIIQDDELVEELQDQQIDKFKRENRNKITNYVDI</sequence>
<evidence type="ECO:0000313" key="3">
    <source>
        <dbReference type="EMBL" id="AYV79539.1"/>
    </source>
</evidence>
<dbReference type="Gene3D" id="3.30.1490.120">
    <property type="entry name" value="RNA polymerase Rpb7-like, N-terminal domain"/>
    <property type="match status" value="1"/>
</dbReference>
<organism evidence="3">
    <name type="scientific">Faunusvirus sp</name>
    <dbReference type="NCBI Taxonomy" id="2487766"/>
    <lineage>
        <taxon>Viruses</taxon>
        <taxon>Varidnaviria</taxon>
        <taxon>Bamfordvirae</taxon>
        <taxon>Nucleocytoviricota</taxon>
        <taxon>Megaviricetes</taxon>
        <taxon>Imitervirales</taxon>
        <taxon>Mimiviridae</taxon>
    </lineage>
</organism>
<gene>
    <name evidence="3" type="ORF">Faunusvirus21_3</name>
</gene>
<protein>
    <submittedName>
        <fullName evidence="3">DNA-directed RNA polymerase, subunit E'/Rpb8</fullName>
    </submittedName>
</protein>
<dbReference type="EMBL" id="MK072152">
    <property type="protein sequence ID" value="AYV79539.1"/>
    <property type="molecule type" value="Genomic_DNA"/>
</dbReference>
<dbReference type="InterPro" id="IPR036898">
    <property type="entry name" value="RNA_pol_Rpb7-like_N_sf"/>
</dbReference>
<evidence type="ECO:0000256" key="2">
    <source>
        <dbReference type="ARBA" id="ARBA00023163"/>
    </source>
</evidence>
<evidence type="ECO:0000256" key="1">
    <source>
        <dbReference type="ARBA" id="ARBA00022478"/>
    </source>
</evidence>
<name>A0A3G5A229_9VIRU</name>
<accession>A0A3G5A229</accession>
<reference evidence="3" key="1">
    <citation type="submission" date="2018-10" db="EMBL/GenBank/DDBJ databases">
        <title>Hidden diversity of soil giant viruses.</title>
        <authorList>
            <person name="Schulz F."/>
            <person name="Alteio L."/>
            <person name="Goudeau D."/>
            <person name="Ryan E.M."/>
            <person name="Malmstrom R.R."/>
            <person name="Blanchard J."/>
            <person name="Woyke T."/>
        </authorList>
    </citation>
    <scope>NUCLEOTIDE SEQUENCE</scope>
    <source>
        <strain evidence="3">FNV1</strain>
    </source>
</reference>
<dbReference type="SUPFAM" id="SSF88798">
    <property type="entry name" value="N-terminal, heterodimerisation domain of RBP7 (RpoE)"/>
    <property type="match status" value="1"/>
</dbReference>
<keyword evidence="2" id="KW-0804">Transcription</keyword>
<proteinExistence type="predicted"/>